<organism evidence="1 2">
    <name type="scientific">Microctonus aethiopoides</name>
    <dbReference type="NCBI Taxonomy" id="144406"/>
    <lineage>
        <taxon>Eukaryota</taxon>
        <taxon>Metazoa</taxon>
        <taxon>Ecdysozoa</taxon>
        <taxon>Arthropoda</taxon>
        <taxon>Hexapoda</taxon>
        <taxon>Insecta</taxon>
        <taxon>Pterygota</taxon>
        <taxon>Neoptera</taxon>
        <taxon>Endopterygota</taxon>
        <taxon>Hymenoptera</taxon>
        <taxon>Apocrita</taxon>
        <taxon>Ichneumonoidea</taxon>
        <taxon>Braconidae</taxon>
        <taxon>Euphorinae</taxon>
        <taxon>Microctonus</taxon>
    </lineage>
</organism>
<proteinExistence type="predicted"/>
<dbReference type="Proteomes" id="UP001168990">
    <property type="component" value="Unassembled WGS sequence"/>
</dbReference>
<name>A0AA39FWL5_9HYME</name>
<reference evidence="1" key="1">
    <citation type="journal article" date="2023" name="bioRxiv">
        <title>Scaffold-level genome assemblies of two parasitoid biocontrol wasps reveal the parthenogenesis mechanism and an associated novel virus.</title>
        <authorList>
            <person name="Inwood S."/>
            <person name="Skelly J."/>
            <person name="Guhlin J."/>
            <person name="Harrop T."/>
            <person name="Goldson S."/>
            <person name="Dearden P."/>
        </authorList>
    </citation>
    <scope>NUCLEOTIDE SEQUENCE</scope>
    <source>
        <strain evidence="1">Irish</strain>
        <tissue evidence="1">Whole body</tissue>
    </source>
</reference>
<dbReference type="AlphaFoldDB" id="A0AA39FWL5"/>
<keyword evidence="2" id="KW-1185">Reference proteome</keyword>
<sequence length="162" mass="18644">MAIWMCRIPIGKPKTVQNIITVTEIVGDTITVFFRFMKSGFMFASELYCRQGKPNSMDTSFHVGNETDYGLIYCFIKSSNCDCETRFCENKCNAQYFSIIKKYDALPLVVNDSFHNCSHINECRITNDIMAIDVNNLSFVCFYIKISTDNMPFIIEPVNLME</sequence>
<evidence type="ECO:0000313" key="1">
    <source>
        <dbReference type="EMBL" id="KAK0176881.1"/>
    </source>
</evidence>
<evidence type="ECO:0000313" key="2">
    <source>
        <dbReference type="Proteomes" id="UP001168990"/>
    </source>
</evidence>
<dbReference type="EMBL" id="JAQQBS010000001">
    <property type="protein sequence ID" value="KAK0176881.1"/>
    <property type="molecule type" value="Genomic_DNA"/>
</dbReference>
<gene>
    <name evidence="1" type="ORF">PV328_000979</name>
</gene>
<protein>
    <submittedName>
        <fullName evidence="1">Uncharacterized protein</fullName>
    </submittedName>
</protein>
<reference evidence="1" key="2">
    <citation type="submission" date="2023-03" db="EMBL/GenBank/DDBJ databases">
        <authorList>
            <person name="Inwood S.N."/>
            <person name="Skelly J.G."/>
            <person name="Guhlin J."/>
            <person name="Harrop T.W.R."/>
            <person name="Goldson S.G."/>
            <person name="Dearden P.K."/>
        </authorList>
    </citation>
    <scope>NUCLEOTIDE SEQUENCE</scope>
    <source>
        <strain evidence="1">Irish</strain>
        <tissue evidence="1">Whole body</tissue>
    </source>
</reference>
<accession>A0AA39FWL5</accession>
<comment type="caution">
    <text evidence="1">The sequence shown here is derived from an EMBL/GenBank/DDBJ whole genome shotgun (WGS) entry which is preliminary data.</text>
</comment>